<evidence type="ECO:0000256" key="1">
    <source>
        <dbReference type="SAM" id="MobiDB-lite"/>
    </source>
</evidence>
<dbReference type="PANTHER" id="PTHR31781:SF1">
    <property type="entry name" value="PROTEIN UNC-80 HOMOLOG"/>
    <property type="match status" value="1"/>
</dbReference>
<feature type="domain" description="Cation channel complex component UNC80 N-terminal" evidence="2">
    <location>
        <begin position="17"/>
        <end position="204"/>
    </location>
</feature>
<sequence>MVKRKSSEGQEQDGGRGIPLPIQTFLWRQTSAFLRPKLGKQYEASCVSFERVLVENKLHGLSPALSEAIQSISRWELVQAALPHVLHCTATLLSNRNKLGHQDKLGVAETKLLHTLHWMLLEAPQDCNSERFGGTDRGSSWGGSSSAFIHQVENQGSPGQPCQSGSNDEEENNRRKIFQNSMATVELFVFLFAPLVHRIKGLQVVCETLQSDSISPKATISGCHRGNSFDGSLSSQTSQERGPSHSRASLVIPPCQRSRYATYFDVAVLRCLLQPHWSEEGTQWSLMYYLQRLRHMLEEKPEKPPEPDIPLLPRPRSSSMVAAAPSLVNTHKTQDLTMKCNEEEKSLSPEAFSKVSLTNLRRSAVPDLSSDLGMNIFKKFKSRKEDRERKGSIPFHHTGKRRPRRMGVPFLLHEDHLDVSPTRSTFSFGSFSGLGEDRRGMEKGGWQTTILGKLTRRGSSDAATEMESLSARHSHSHHTLVSDLPDPSNSHGENTVKEVRSQISTITVATFNTTLASFNVGYADFFSEHMRKLCNQVPIPEMPHEPLACANLPRSLTDSCINYSYLEDTEHIDGTNNFVHKNGMLDLSVVLKAVYLVLNHDISSRICDVALNIVECLLQLGVVPCVEKNRKKSENKENETMEKRPSEGTFQFKGVSGSSTCGLGGPSISGAGDGGGEEGGGGDGGGGGGDGGGGGGGGGGPYEKNDKNQEKDESTPVSNHRLALTMLIKIVKSLGCAYGCGEGHRGISGDRLRHQVFRENAQHCLTKLYKLDKMQFRQTMRDYVNKDSLNNVVDFLHALLGFCMEPVTDNKAGFGNNFTTVDNKSSAQNVEGIIGLYCDIRQLVQFIKEAHGNVFRRVALSALLDSAEKLAPGKKVEENEQEPKPTGSKRSEAGSIADKGQVTPAPEECRSFMSGRPSQTPEHDEQMQGGNLGRKDFWRKMFKSQSAASDTSSQSEQDTSECTTAHSGNTSDRRARSRSRRISLRKKLKLPIGNWLKRSSLSGLADGVEDLLDISSVDRLSFIRQSSKVKFTSAVKLSESGPGSGMENGREEEENFFKRLGCHSFDDHLSPNQDGGKSKNVVNLGAIRQGMRRFQFLLNCCEPGTIPDASILAAALDLEAPVVARAALFLECARFVHRCNRGNWPEWMKGHHVNITKKGLSRGRSPIVGNKRNQKLQWNAAKLFYQWGDVSFAFSSVKHKALEWSF</sequence>
<evidence type="ECO:0000259" key="3">
    <source>
        <dbReference type="Pfam" id="PF19424"/>
    </source>
</evidence>
<feature type="compositionally biased region" description="Polar residues" evidence="1">
    <location>
        <begin position="229"/>
        <end position="241"/>
    </location>
</feature>
<feature type="compositionally biased region" description="Polar residues" evidence="1">
    <location>
        <begin position="152"/>
        <end position="166"/>
    </location>
</feature>
<feature type="region of interest" description="Disordered" evidence="1">
    <location>
        <begin position="630"/>
        <end position="652"/>
    </location>
</feature>
<feature type="compositionally biased region" description="Gly residues" evidence="1">
    <location>
        <begin position="666"/>
        <end position="701"/>
    </location>
</feature>
<dbReference type="GO" id="GO:0034703">
    <property type="term" value="C:cation channel complex"/>
    <property type="evidence" value="ECO:0007669"/>
    <property type="project" value="TreeGrafter"/>
</dbReference>
<name>A0AA41MJT9_SCICA</name>
<protein>
    <submittedName>
        <fullName evidence="4">Protein unc-80-like protein</fullName>
    </submittedName>
</protein>
<feature type="region of interest" description="Disordered" evidence="1">
    <location>
        <begin position="666"/>
        <end position="718"/>
    </location>
</feature>
<accession>A0AA41MJT9</accession>
<feature type="compositionally biased region" description="Basic and acidic residues" evidence="1">
    <location>
        <begin position="703"/>
        <end position="714"/>
    </location>
</feature>
<dbReference type="InterPro" id="IPR045852">
    <property type="entry name" value="UNC80_central"/>
</dbReference>
<feature type="domain" description="Protein UNC80 central region" evidence="3">
    <location>
        <begin position="1077"/>
        <end position="1189"/>
    </location>
</feature>
<dbReference type="GO" id="GO:0005261">
    <property type="term" value="F:monoatomic cation channel activity"/>
    <property type="evidence" value="ECO:0007669"/>
    <property type="project" value="TreeGrafter"/>
</dbReference>
<evidence type="ECO:0000313" key="5">
    <source>
        <dbReference type="Proteomes" id="UP001166674"/>
    </source>
</evidence>
<feature type="region of interest" description="Disordered" evidence="1">
    <location>
        <begin position="456"/>
        <end position="494"/>
    </location>
</feature>
<reference evidence="4" key="1">
    <citation type="submission" date="2020-03" db="EMBL/GenBank/DDBJ databases">
        <title>Studies in the Genomics of Life Span.</title>
        <authorList>
            <person name="Glass D."/>
        </authorList>
    </citation>
    <scope>NUCLEOTIDE SEQUENCE</scope>
    <source>
        <strain evidence="4">SUZIE</strain>
        <tissue evidence="4">Muscle</tissue>
    </source>
</reference>
<gene>
    <name evidence="4" type="ORF">SUZIE_122135</name>
</gene>
<evidence type="ECO:0000313" key="4">
    <source>
        <dbReference type="EMBL" id="MBZ3873277.1"/>
    </source>
</evidence>
<feature type="region of interest" description="Disordered" evidence="1">
    <location>
        <begin position="383"/>
        <end position="402"/>
    </location>
</feature>
<feature type="compositionally biased region" description="Low complexity" evidence="1">
    <location>
        <begin position="944"/>
        <end position="961"/>
    </location>
</feature>
<keyword evidence="5" id="KW-1185">Reference proteome</keyword>
<dbReference type="GO" id="GO:0055080">
    <property type="term" value="P:monoatomic cation homeostasis"/>
    <property type="evidence" value="ECO:0007669"/>
    <property type="project" value="TreeGrafter"/>
</dbReference>
<proteinExistence type="predicted"/>
<comment type="caution">
    <text evidence="4">The sequence shown here is derived from an EMBL/GenBank/DDBJ whole genome shotgun (WGS) entry which is preliminary data.</text>
</comment>
<feature type="region of interest" description="Disordered" evidence="1">
    <location>
        <begin position="943"/>
        <end position="982"/>
    </location>
</feature>
<feature type="region of interest" description="Disordered" evidence="1">
    <location>
        <begin position="152"/>
        <end position="172"/>
    </location>
</feature>
<dbReference type="InterPro" id="IPR031542">
    <property type="entry name" value="UNC80_N"/>
</dbReference>
<dbReference type="Pfam" id="PF19424">
    <property type="entry name" value="UNC80"/>
    <property type="match status" value="1"/>
</dbReference>
<organism evidence="4 5">
    <name type="scientific">Sciurus carolinensis</name>
    <name type="common">Eastern gray squirrel</name>
    <dbReference type="NCBI Taxonomy" id="30640"/>
    <lineage>
        <taxon>Eukaryota</taxon>
        <taxon>Metazoa</taxon>
        <taxon>Chordata</taxon>
        <taxon>Craniata</taxon>
        <taxon>Vertebrata</taxon>
        <taxon>Euteleostomi</taxon>
        <taxon>Mammalia</taxon>
        <taxon>Eutheria</taxon>
        <taxon>Euarchontoglires</taxon>
        <taxon>Glires</taxon>
        <taxon>Rodentia</taxon>
        <taxon>Sciuromorpha</taxon>
        <taxon>Sciuridae</taxon>
        <taxon>Sciurinae</taxon>
        <taxon>Sciurini</taxon>
        <taxon>Sciurus</taxon>
    </lineage>
</organism>
<dbReference type="Proteomes" id="UP001166674">
    <property type="component" value="Unassembled WGS sequence"/>
</dbReference>
<feature type="compositionally biased region" description="Basic and acidic residues" evidence="1">
    <location>
        <begin position="874"/>
        <end position="883"/>
    </location>
</feature>
<dbReference type="Pfam" id="PF15778">
    <property type="entry name" value="UNC80_N"/>
    <property type="match status" value="1"/>
</dbReference>
<feature type="region of interest" description="Disordered" evidence="1">
    <location>
        <begin position="225"/>
        <end position="249"/>
    </location>
</feature>
<dbReference type="PANTHER" id="PTHR31781">
    <property type="entry name" value="UNC80"/>
    <property type="match status" value="1"/>
</dbReference>
<dbReference type="AlphaFoldDB" id="A0AA41MJT9"/>
<evidence type="ECO:0000259" key="2">
    <source>
        <dbReference type="Pfam" id="PF15778"/>
    </source>
</evidence>
<feature type="compositionally biased region" description="Basic and acidic residues" evidence="1">
    <location>
        <begin position="632"/>
        <end position="646"/>
    </location>
</feature>
<dbReference type="EMBL" id="JAATJV010201244">
    <property type="protein sequence ID" value="MBZ3873277.1"/>
    <property type="molecule type" value="Genomic_DNA"/>
</dbReference>
<dbReference type="GO" id="GO:0030424">
    <property type="term" value="C:axon"/>
    <property type="evidence" value="ECO:0007669"/>
    <property type="project" value="TreeGrafter"/>
</dbReference>
<feature type="region of interest" description="Disordered" evidence="1">
    <location>
        <begin position="872"/>
        <end position="931"/>
    </location>
</feature>